<evidence type="ECO:0000256" key="12">
    <source>
        <dbReference type="ARBA" id="ARBA00023136"/>
    </source>
</evidence>
<sequence>MTLEDLWKLTRRYWLMLVACAAIGLALAAAYTWTRTKEYTATAQALVASPTASGRNNAQNSSAAYSNGLVAQQRATVWANLATSQQVTSQVIRNEHLNETPGQLAGNISATVPQTSPIITVHATSTDPAKAKAIANSVVDVLTSYVQKADPDTGVAIKNTSSAVLPSTPSYPKPAKLLPIGLLAGLIIGYLLALIQHRRDTRVRSTDDVEENLGAAVLGVIPATRGLAAADRSLHGKQDFSTREALRQLRTNLRFVDVDHDPRSIVITSARMGEGKSTVAASLAWVIADSGDKVVLVDADLRRPAVAGIYDLDSSVGLTQVLAGTATIEDAIQPTDKHGLYVLTAGQIPPNPSELLGSGRMKQLLETLAVDYRVILDAPPLLPVTDAALLSASADGAVVVVAASDTRVEHVQRAAHNLQAVGGRVLGGVLNRVNTRRINRIMYGDTQYGHGAYGTYAGEKYYGDNQPTDTPVGTLPPETDDDVTQVGVTVRAPNDTEPAANLTSRKLLRKERAK</sequence>
<dbReference type="Pfam" id="PF02706">
    <property type="entry name" value="Wzz"/>
    <property type="match status" value="1"/>
</dbReference>
<dbReference type="SUPFAM" id="SSF52540">
    <property type="entry name" value="P-loop containing nucleoside triphosphate hydrolases"/>
    <property type="match status" value="1"/>
</dbReference>
<gene>
    <name evidence="17" type="ORF">EFY87_00665</name>
</gene>
<comment type="catalytic activity">
    <reaction evidence="14">
        <text>L-tyrosyl-[protein] + ATP = O-phospho-L-tyrosyl-[protein] + ADP + H(+)</text>
        <dbReference type="Rhea" id="RHEA:10596"/>
        <dbReference type="Rhea" id="RHEA-COMP:10136"/>
        <dbReference type="Rhea" id="RHEA-COMP:20101"/>
        <dbReference type="ChEBI" id="CHEBI:15378"/>
        <dbReference type="ChEBI" id="CHEBI:30616"/>
        <dbReference type="ChEBI" id="CHEBI:46858"/>
        <dbReference type="ChEBI" id="CHEBI:61978"/>
        <dbReference type="ChEBI" id="CHEBI:456216"/>
        <dbReference type="EC" id="2.7.10.2"/>
    </reaction>
</comment>
<dbReference type="NCBIfam" id="TIGR01007">
    <property type="entry name" value="eps_fam"/>
    <property type="match status" value="1"/>
</dbReference>
<dbReference type="OrthoDB" id="9812433at2"/>
<dbReference type="FunFam" id="3.40.50.300:FF:000527">
    <property type="entry name" value="Tyrosine-protein kinase etk"/>
    <property type="match status" value="1"/>
</dbReference>
<evidence type="ECO:0000256" key="11">
    <source>
        <dbReference type="ARBA" id="ARBA00022989"/>
    </source>
</evidence>
<dbReference type="PANTHER" id="PTHR32309">
    <property type="entry name" value="TYROSINE-PROTEIN KINASE"/>
    <property type="match status" value="1"/>
</dbReference>
<dbReference type="Proteomes" id="UP000271678">
    <property type="component" value="Unassembled WGS sequence"/>
</dbReference>
<feature type="transmembrane region" description="Helical" evidence="15">
    <location>
        <begin position="177"/>
        <end position="195"/>
    </location>
</feature>
<dbReference type="RefSeq" id="WP_123269382.1">
    <property type="nucleotide sequence ID" value="NZ_RJJQ01000001.1"/>
</dbReference>
<comment type="caution">
    <text evidence="17">The sequence shown here is derived from an EMBL/GenBank/DDBJ whole genome shotgun (WGS) entry which is preliminary data.</text>
</comment>
<evidence type="ECO:0000256" key="15">
    <source>
        <dbReference type="SAM" id="Phobius"/>
    </source>
</evidence>
<evidence type="ECO:0000313" key="18">
    <source>
        <dbReference type="Proteomes" id="UP000271678"/>
    </source>
</evidence>
<dbReference type="GO" id="GO:0005886">
    <property type="term" value="C:plasma membrane"/>
    <property type="evidence" value="ECO:0007669"/>
    <property type="project" value="UniProtKB-SubCell"/>
</dbReference>
<accession>A0A3M9MHZ0</accession>
<comment type="similarity">
    <text evidence="3">Belongs to the CpsD/CapB family.</text>
</comment>
<evidence type="ECO:0000256" key="10">
    <source>
        <dbReference type="ARBA" id="ARBA00022840"/>
    </source>
</evidence>
<protein>
    <recommendedName>
        <fullName evidence="4">non-specific protein-tyrosine kinase</fullName>
        <ecNumber evidence="4">2.7.10.2</ecNumber>
    </recommendedName>
</protein>
<keyword evidence="18" id="KW-1185">Reference proteome</keyword>
<dbReference type="AlphaFoldDB" id="A0A3M9MHZ0"/>
<dbReference type="InterPro" id="IPR027417">
    <property type="entry name" value="P-loop_NTPase"/>
</dbReference>
<evidence type="ECO:0000256" key="9">
    <source>
        <dbReference type="ARBA" id="ARBA00022777"/>
    </source>
</evidence>
<name>A0A3M9MHZ0_9MICO</name>
<evidence type="ECO:0000256" key="3">
    <source>
        <dbReference type="ARBA" id="ARBA00007316"/>
    </source>
</evidence>
<dbReference type="PANTHER" id="PTHR32309:SF13">
    <property type="entry name" value="FERRIC ENTEROBACTIN TRANSPORT PROTEIN FEPE"/>
    <property type="match status" value="1"/>
</dbReference>
<evidence type="ECO:0000256" key="2">
    <source>
        <dbReference type="ARBA" id="ARBA00006683"/>
    </source>
</evidence>
<keyword evidence="12 15" id="KW-0472">Membrane</keyword>
<keyword evidence="5" id="KW-1003">Cell membrane</keyword>
<feature type="domain" description="Polysaccharide chain length determinant N-terminal" evidence="16">
    <location>
        <begin position="3"/>
        <end position="94"/>
    </location>
</feature>
<dbReference type="InterPro" id="IPR005702">
    <property type="entry name" value="Wzc-like_C"/>
</dbReference>
<comment type="similarity">
    <text evidence="2">Belongs to the CpsC/CapA family.</text>
</comment>
<evidence type="ECO:0000256" key="4">
    <source>
        <dbReference type="ARBA" id="ARBA00011903"/>
    </source>
</evidence>
<proteinExistence type="inferred from homology"/>
<evidence type="ECO:0000259" key="16">
    <source>
        <dbReference type="Pfam" id="PF02706"/>
    </source>
</evidence>
<keyword evidence="11 15" id="KW-1133">Transmembrane helix</keyword>
<dbReference type="InterPro" id="IPR006311">
    <property type="entry name" value="TAT_signal"/>
</dbReference>
<comment type="subcellular location">
    <subcellularLocation>
        <location evidence="1">Cell membrane</location>
        <topology evidence="1">Multi-pass membrane protein</topology>
    </subcellularLocation>
</comment>
<dbReference type="CDD" id="cd05387">
    <property type="entry name" value="BY-kinase"/>
    <property type="match status" value="1"/>
</dbReference>
<keyword evidence="7 15" id="KW-0812">Transmembrane</keyword>
<keyword evidence="8" id="KW-0547">Nucleotide-binding</keyword>
<evidence type="ECO:0000256" key="14">
    <source>
        <dbReference type="ARBA" id="ARBA00051245"/>
    </source>
</evidence>
<evidence type="ECO:0000256" key="8">
    <source>
        <dbReference type="ARBA" id="ARBA00022741"/>
    </source>
</evidence>
<organism evidence="17 18">
    <name type="scientific">Flexivirga caeni</name>
    <dbReference type="NCBI Taxonomy" id="2294115"/>
    <lineage>
        <taxon>Bacteria</taxon>
        <taxon>Bacillati</taxon>
        <taxon>Actinomycetota</taxon>
        <taxon>Actinomycetes</taxon>
        <taxon>Micrococcales</taxon>
        <taxon>Dermacoccaceae</taxon>
        <taxon>Flexivirga</taxon>
    </lineage>
</organism>
<evidence type="ECO:0000256" key="13">
    <source>
        <dbReference type="ARBA" id="ARBA00023137"/>
    </source>
</evidence>
<dbReference type="GO" id="GO:0042802">
    <property type="term" value="F:identical protein binding"/>
    <property type="evidence" value="ECO:0007669"/>
    <property type="project" value="UniProtKB-ARBA"/>
</dbReference>
<dbReference type="InterPro" id="IPR003856">
    <property type="entry name" value="LPS_length_determ_N"/>
</dbReference>
<dbReference type="Pfam" id="PF10609">
    <property type="entry name" value="ParA"/>
    <property type="match status" value="1"/>
</dbReference>
<evidence type="ECO:0000256" key="7">
    <source>
        <dbReference type="ARBA" id="ARBA00022692"/>
    </source>
</evidence>
<dbReference type="InterPro" id="IPR033756">
    <property type="entry name" value="YlxH/NBP35"/>
</dbReference>
<evidence type="ECO:0000256" key="6">
    <source>
        <dbReference type="ARBA" id="ARBA00022679"/>
    </source>
</evidence>
<dbReference type="InterPro" id="IPR050445">
    <property type="entry name" value="Bact_polysacc_biosynth/exp"/>
</dbReference>
<dbReference type="GO" id="GO:0005524">
    <property type="term" value="F:ATP binding"/>
    <property type="evidence" value="ECO:0007669"/>
    <property type="project" value="UniProtKB-KW"/>
</dbReference>
<dbReference type="EC" id="2.7.10.2" evidence="4"/>
<evidence type="ECO:0000313" key="17">
    <source>
        <dbReference type="EMBL" id="RNI25190.1"/>
    </source>
</evidence>
<keyword evidence="6 17" id="KW-0808">Transferase</keyword>
<dbReference type="EMBL" id="RJJQ01000001">
    <property type="protein sequence ID" value="RNI25190.1"/>
    <property type="molecule type" value="Genomic_DNA"/>
</dbReference>
<feature type="transmembrane region" description="Helical" evidence="15">
    <location>
        <begin position="12"/>
        <end position="33"/>
    </location>
</feature>
<evidence type="ECO:0000256" key="5">
    <source>
        <dbReference type="ARBA" id="ARBA00022475"/>
    </source>
</evidence>
<keyword evidence="9 17" id="KW-0418">Kinase</keyword>
<dbReference type="Gene3D" id="3.40.50.300">
    <property type="entry name" value="P-loop containing nucleotide triphosphate hydrolases"/>
    <property type="match status" value="1"/>
</dbReference>
<keyword evidence="10" id="KW-0067">ATP-binding</keyword>
<dbReference type="PROSITE" id="PS51318">
    <property type="entry name" value="TAT"/>
    <property type="match status" value="1"/>
</dbReference>
<evidence type="ECO:0000256" key="1">
    <source>
        <dbReference type="ARBA" id="ARBA00004651"/>
    </source>
</evidence>
<dbReference type="GO" id="GO:0004715">
    <property type="term" value="F:non-membrane spanning protein tyrosine kinase activity"/>
    <property type="evidence" value="ECO:0007669"/>
    <property type="project" value="UniProtKB-EC"/>
</dbReference>
<keyword evidence="13" id="KW-0829">Tyrosine-protein kinase</keyword>
<reference evidence="17 18" key="1">
    <citation type="submission" date="2018-11" db="EMBL/GenBank/DDBJ databases">
        <title>Draft genome of Simplicispira Flexivirga sp. BO-16.</title>
        <authorList>
            <person name="Im W.T."/>
        </authorList>
    </citation>
    <scope>NUCLEOTIDE SEQUENCE [LARGE SCALE GENOMIC DNA]</scope>
    <source>
        <strain evidence="17 18">BO-16</strain>
    </source>
</reference>